<dbReference type="InterPro" id="IPR005674">
    <property type="entry name" value="CocE/Ser_esterase"/>
</dbReference>
<gene>
    <name evidence="3" type="ORF">ACFQBT_01885</name>
</gene>
<dbReference type="Pfam" id="PF02129">
    <property type="entry name" value="Peptidase_S15"/>
    <property type="match status" value="1"/>
</dbReference>
<keyword evidence="1 3" id="KW-0378">Hydrolase</keyword>
<dbReference type="PANTHER" id="PTHR43056:SF10">
    <property type="entry name" value="COCE_NOND FAMILY, PUTATIVE (AFU_ORTHOLOGUE AFUA_7G00600)-RELATED"/>
    <property type="match status" value="1"/>
</dbReference>
<feature type="domain" description="Xaa-Pro dipeptidyl-peptidase C-terminal" evidence="2">
    <location>
        <begin position="342"/>
        <end position="580"/>
    </location>
</feature>
<protein>
    <submittedName>
        <fullName evidence="3">CocE/NonD family hydrolase</fullName>
    </submittedName>
</protein>
<reference evidence="4" key="1">
    <citation type="journal article" date="2019" name="Int. J. Syst. Evol. Microbiol.">
        <title>The Global Catalogue of Microorganisms (GCM) 10K type strain sequencing project: providing services to taxonomists for standard genome sequencing and annotation.</title>
        <authorList>
            <consortium name="The Broad Institute Genomics Platform"/>
            <consortium name="The Broad Institute Genome Sequencing Center for Infectious Disease"/>
            <person name="Wu L."/>
            <person name="Ma J."/>
        </authorList>
    </citation>
    <scope>NUCLEOTIDE SEQUENCE [LARGE SCALE GENOMIC DNA]</scope>
    <source>
        <strain evidence="4">NBRC 106593</strain>
    </source>
</reference>
<dbReference type="InterPro" id="IPR008979">
    <property type="entry name" value="Galactose-bd-like_sf"/>
</dbReference>
<dbReference type="NCBIfam" id="TIGR00976">
    <property type="entry name" value="CocE_NonD"/>
    <property type="match status" value="1"/>
</dbReference>
<dbReference type="InterPro" id="IPR050585">
    <property type="entry name" value="Xaa-Pro_dipeptidyl-ppase/CocE"/>
</dbReference>
<dbReference type="Gene3D" id="2.60.120.260">
    <property type="entry name" value="Galactose-binding domain-like"/>
    <property type="match status" value="1"/>
</dbReference>
<dbReference type="GO" id="GO:0016787">
    <property type="term" value="F:hydrolase activity"/>
    <property type="evidence" value="ECO:0007669"/>
    <property type="project" value="UniProtKB-KW"/>
</dbReference>
<organism evidence="3 4">
    <name type="scientific">Branchiibius cervicis</name>
    <dbReference type="NCBI Taxonomy" id="908252"/>
    <lineage>
        <taxon>Bacteria</taxon>
        <taxon>Bacillati</taxon>
        <taxon>Actinomycetota</taxon>
        <taxon>Actinomycetes</taxon>
        <taxon>Micrococcales</taxon>
        <taxon>Dermacoccaceae</taxon>
        <taxon>Branchiibius</taxon>
    </lineage>
</organism>
<dbReference type="SUPFAM" id="SSF49785">
    <property type="entry name" value="Galactose-binding domain-like"/>
    <property type="match status" value="1"/>
</dbReference>
<evidence type="ECO:0000259" key="2">
    <source>
        <dbReference type="SMART" id="SM00939"/>
    </source>
</evidence>
<dbReference type="PANTHER" id="PTHR43056">
    <property type="entry name" value="PEPTIDASE S9 PROLYL OLIGOPEPTIDASE"/>
    <property type="match status" value="1"/>
</dbReference>
<dbReference type="InterPro" id="IPR000383">
    <property type="entry name" value="Xaa-Pro-like_dom"/>
</dbReference>
<evidence type="ECO:0000256" key="1">
    <source>
        <dbReference type="ARBA" id="ARBA00022801"/>
    </source>
</evidence>
<keyword evidence="4" id="KW-1185">Reference proteome</keyword>
<dbReference type="SUPFAM" id="SSF53474">
    <property type="entry name" value="alpha/beta-Hydrolases"/>
    <property type="match status" value="1"/>
</dbReference>
<dbReference type="InterPro" id="IPR029058">
    <property type="entry name" value="AB_hydrolase_fold"/>
</dbReference>
<dbReference type="Proteomes" id="UP001596356">
    <property type="component" value="Unassembled WGS sequence"/>
</dbReference>
<accession>A0ABW2AQA6</accession>
<evidence type="ECO:0000313" key="4">
    <source>
        <dbReference type="Proteomes" id="UP001596356"/>
    </source>
</evidence>
<dbReference type="Gene3D" id="3.40.50.1820">
    <property type="entry name" value="alpha/beta hydrolase"/>
    <property type="match status" value="1"/>
</dbReference>
<proteinExistence type="predicted"/>
<comment type="caution">
    <text evidence="3">The sequence shown here is derived from an EMBL/GenBank/DDBJ whole genome shotgun (WGS) entry which is preliminary data.</text>
</comment>
<dbReference type="RefSeq" id="WP_377820136.1">
    <property type="nucleotide sequence ID" value="NZ_JBHSWJ010000002.1"/>
</dbReference>
<dbReference type="Pfam" id="PF08530">
    <property type="entry name" value="PepX_C"/>
    <property type="match status" value="1"/>
</dbReference>
<name>A0ABW2AQA6_9MICO</name>
<dbReference type="EMBL" id="JBHSWJ010000002">
    <property type="protein sequence ID" value="MFC6712665.1"/>
    <property type="molecule type" value="Genomic_DNA"/>
</dbReference>
<dbReference type="InterPro" id="IPR013736">
    <property type="entry name" value="Xaa-Pro_dipept_C"/>
</dbReference>
<evidence type="ECO:0000313" key="3">
    <source>
        <dbReference type="EMBL" id="MFC6712665.1"/>
    </source>
</evidence>
<dbReference type="Gene3D" id="1.10.3020.10">
    <property type="entry name" value="alpha-amino acid ester hydrolase ( Helical cap domain)"/>
    <property type="match status" value="1"/>
</dbReference>
<dbReference type="SMART" id="SM00939">
    <property type="entry name" value="PepX_C"/>
    <property type="match status" value="1"/>
</dbReference>
<sequence length="585" mass="63700">MRVAGIEPGQRHLNGPQTTGRTYRNLSAPDHVMTHDFDVAAPMRDGVDLMVDVWSPEEPGRYPVLVSASPYPRQIQDLGAPMGFIEAGASDFFVPRGYVHVIANLRGTGGSGGVFTLYDGQERKDMYDLVEWAAAQEWSDGNVGMIGISYFAGTQLEAAVEQPPHLRAIMPVAVSSDLYEATSHHGLVSTGFISPFISMVGITAERTDALWRGKVLNAARHVLNTPALHKKFGRMNGEAAVVLLKRLMKLHHDPYPWDDMWRDGVVAHQLHDEWWDDRNLLPLLDRVRVPVYLGCDWENVPLHLPSTFPTRAALTSAPEVRVAMLGDFGLTWPWESLHIEALAWYHHWLKGRDTGILEGPPIRYVVPGADVDGDAAWRSADTWPPAESHLQEWTLAADGTLTTQAPADTDGERVFMTLGAGLNRPVASPTDPPSSLDWTSAPLAADLDVVGDIELALDATITAPDAGWFAVLSDVGPDGTATPVTAGYLRASLRRVDEAASRPGAPELPCTTAEAVPVGERVHYRIPIVSNARRFPGGHRVRITVFGDDQPDDTPAIMGFRHASVGTSSINRVAATSRLLLPVLG</sequence>